<evidence type="ECO:0000313" key="1">
    <source>
        <dbReference type="EMBL" id="KAJ7697475.1"/>
    </source>
</evidence>
<proteinExistence type="predicted"/>
<keyword evidence="2" id="KW-1185">Reference proteome</keyword>
<accession>A0AAD7DQQ4</accession>
<sequence length="322" mass="35644">MELALSYRRVPGYSFYSDSHPIYELPFAPSAWFCQTLPLLTSLRSDSALLIWHCPAMFSALLTLDLTGFTESDSITASTLAVLFDIATGLQVLRIGALNSAEWPCGVVLSCPSLRVLDFFFRSELMALIVSSMMLPGVTDLVVRGDGVFVVGLLDSPRLLSQVISLTLLADVSNNVVLYRLFASVPLLQSLDICHSTPRVFTAYCVWAFSRLRMGQPDYASNIDRLFVGRVDLDVLALLVKHVEQSMSNLAGAPSGVRVLRVEHPSFYTSFVDSRIFLRAAVFNFAFTNYHPRRVYHISTVSRATDHSLFGDPGDHIVFSSS</sequence>
<dbReference type="EMBL" id="JARKIE010000030">
    <property type="protein sequence ID" value="KAJ7697475.1"/>
    <property type="molecule type" value="Genomic_DNA"/>
</dbReference>
<evidence type="ECO:0000313" key="2">
    <source>
        <dbReference type="Proteomes" id="UP001221757"/>
    </source>
</evidence>
<gene>
    <name evidence="1" type="ORF">B0H17DRAFT_1197526</name>
</gene>
<organism evidence="1 2">
    <name type="scientific">Mycena rosella</name>
    <name type="common">Pink bonnet</name>
    <name type="synonym">Agaricus rosellus</name>
    <dbReference type="NCBI Taxonomy" id="1033263"/>
    <lineage>
        <taxon>Eukaryota</taxon>
        <taxon>Fungi</taxon>
        <taxon>Dikarya</taxon>
        <taxon>Basidiomycota</taxon>
        <taxon>Agaricomycotina</taxon>
        <taxon>Agaricomycetes</taxon>
        <taxon>Agaricomycetidae</taxon>
        <taxon>Agaricales</taxon>
        <taxon>Marasmiineae</taxon>
        <taxon>Mycenaceae</taxon>
        <taxon>Mycena</taxon>
    </lineage>
</organism>
<dbReference type="AlphaFoldDB" id="A0AAD7DQQ4"/>
<reference evidence="1" key="1">
    <citation type="submission" date="2023-03" db="EMBL/GenBank/DDBJ databases">
        <title>Massive genome expansion in bonnet fungi (Mycena s.s.) driven by repeated elements and novel gene families across ecological guilds.</title>
        <authorList>
            <consortium name="Lawrence Berkeley National Laboratory"/>
            <person name="Harder C.B."/>
            <person name="Miyauchi S."/>
            <person name="Viragh M."/>
            <person name="Kuo A."/>
            <person name="Thoen E."/>
            <person name="Andreopoulos B."/>
            <person name="Lu D."/>
            <person name="Skrede I."/>
            <person name="Drula E."/>
            <person name="Henrissat B."/>
            <person name="Morin E."/>
            <person name="Kohler A."/>
            <person name="Barry K."/>
            <person name="LaButti K."/>
            <person name="Morin E."/>
            <person name="Salamov A."/>
            <person name="Lipzen A."/>
            <person name="Mereny Z."/>
            <person name="Hegedus B."/>
            <person name="Baldrian P."/>
            <person name="Stursova M."/>
            <person name="Weitz H."/>
            <person name="Taylor A."/>
            <person name="Grigoriev I.V."/>
            <person name="Nagy L.G."/>
            <person name="Martin F."/>
            <person name="Kauserud H."/>
        </authorList>
    </citation>
    <scope>NUCLEOTIDE SEQUENCE</scope>
    <source>
        <strain evidence="1">CBHHK067</strain>
    </source>
</reference>
<dbReference type="Gene3D" id="3.80.10.10">
    <property type="entry name" value="Ribonuclease Inhibitor"/>
    <property type="match status" value="1"/>
</dbReference>
<dbReference type="InterPro" id="IPR032675">
    <property type="entry name" value="LRR_dom_sf"/>
</dbReference>
<dbReference type="SUPFAM" id="SSF52047">
    <property type="entry name" value="RNI-like"/>
    <property type="match status" value="1"/>
</dbReference>
<dbReference type="Proteomes" id="UP001221757">
    <property type="component" value="Unassembled WGS sequence"/>
</dbReference>
<protein>
    <submittedName>
        <fullName evidence="1">Uncharacterized protein</fullName>
    </submittedName>
</protein>
<comment type="caution">
    <text evidence="1">The sequence shown here is derived from an EMBL/GenBank/DDBJ whole genome shotgun (WGS) entry which is preliminary data.</text>
</comment>
<name>A0AAD7DQQ4_MYCRO</name>